<protein>
    <submittedName>
        <fullName evidence="4">Uncharacterized protein</fullName>
    </submittedName>
</protein>
<name>A0A4Q7UH67_9ACTN</name>
<keyword evidence="5" id="KW-1185">Reference proteome</keyword>
<evidence type="ECO:0000256" key="1">
    <source>
        <dbReference type="SAM" id="Phobius"/>
    </source>
</evidence>
<dbReference type="Pfam" id="PF20269">
    <property type="entry name" value="CATRA-N"/>
    <property type="match status" value="1"/>
</dbReference>
<sequence length="489" mass="51163">MEMTERQAVLQLFAPLDGPDAAEAYRQVGTVWQRCATTLDITEPALGLPAGLPPEVPRLVTGPLAAASGPGPGVIQAFVGCEAGVLCLSVANAPQFPASPWADLAVVWDDLLTGVDAGLLGTVRLYVGFYPLGVTESSIGAAAREALPEACHRWPAPTRVAKHRLVWESGAGEDGRADRTLVVAAPIGTDETLSAWLFSPGAGARAPLTRYLVDAAKVHALARVWRDERRTIDLLARADNGIDRLLDVLGPAATEEELRAARGKVVITQAESAGTVDTLAWVRRAGQAATAAAANLTAARGAHLDGAAPAGPFADDLALAESLRAHLDDDLIHLTITRDRAQQLTDLAGSVLASRLEERQEASRRRMERFGLLQAALIGAVLMGLTAIQSLQYAVPMPNSAKPALVASLGAFALYLAAISIRLVLPAGAWLADAALALVSGSVLWLAAAWISRQAFGTVLPGRFTALAFGVGVAVAAITAITRHHRRAA</sequence>
<keyword evidence="1" id="KW-0812">Transmembrane</keyword>
<organism evidence="4 5">
    <name type="scientific">Micromonospora violae</name>
    <dbReference type="NCBI Taxonomy" id="1278207"/>
    <lineage>
        <taxon>Bacteria</taxon>
        <taxon>Bacillati</taxon>
        <taxon>Actinomycetota</taxon>
        <taxon>Actinomycetes</taxon>
        <taxon>Micromonosporales</taxon>
        <taxon>Micromonosporaceae</taxon>
        <taxon>Micromonospora</taxon>
    </lineage>
</organism>
<evidence type="ECO:0000313" key="5">
    <source>
        <dbReference type="Proteomes" id="UP000293781"/>
    </source>
</evidence>
<gene>
    <name evidence="4" type="ORF">EV382_2807</name>
</gene>
<feature type="transmembrane region" description="Helical" evidence="1">
    <location>
        <begin position="404"/>
        <end position="425"/>
    </location>
</feature>
<feature type="transmembrane region" description="Helical" evidence="1">
    <location>
        <begin position="464"/>
        <end position="482"/>
    </location>
</feature>
<dbReference type="NCBIfam" id="NF038357">
    <property type="entry name" value="BN6_48550_fam"/>
    <property type="match status" value="1"/>
</dbReference>
<feature type="domain" description="CASPASE and TPR Repeat-Associated C-terminal" evidence="3">
    <location>
        <begin position="206"/>
        <end position="341"/>
    </location>
</feature>
<dbReference type="Proteomes" id="UP000293781">
    <property type="component" value="Unassembled WGS sequence"/>
</dbReference>
<dbReference type="InterPro" id="IPR046922">
    <property type="entry name" value="CATRA-N"/>
</dbReference>
<keyword evidence="1" id="KW-0472">Membrane</keyword>
<dbReference type="AlphaFoldDB" id="A0A4Q7UH67"/>
<dbReference type="Pfam" id="PF20270">
    <property type="entry name" value="CATRA-C"/>
    <property type="match status" value="1"/>
</dbReference>
<accession>A0A4Q7UH67</accession>
<evidence type="ECO:0000259" key="2">
    <source>
        <dbReference type="Pfam" id="PF20269"/>
    </source>
</evidence>
<feature type="transmembrane region" description="Helical" evidence="1">
    <location>
        <begin position="370"/>
        <end position="392"/>
    </location>
</feature>
<comment type="caution">
    <text evidence="4">The sequence shown here is derived from an EMBL/GenBank/DDBJ whole genome shotgun (WGS) entry which is preliminary data.</text>
</comment>
<evidence type="ECO:0000259" key="3">
    <source>
        <dbReference type="Pfam" id="PF20270"/>
    </source>
</evidence>
<dbReference type="EMBL" id="SHKK01000001">
    <property type="protein sequence ID" value="RZT79591.1"/>
    <property type="molecule type" value="Genomic_DNA"/>
</dbReference>
<feature type="transmembrane region" description="Helical" evidence="1">
    <location>
        <begin position="430"/>
        <end position="452"/>
    </location>
</feature>
<dbReference type="InterPro" id="IPR046923">
    <property type="entry name" value="CATRA-C"/>
</dbReference>
<evidence type="ECO:0000313" key="4">
    <source>
        <dbReference type="EMBL" id="RZT79591.1"/>
    </source>
</evidence>
<proteinExistence type="predicted"/>
<reference evidence="4 5" key="1">
    <citation type="submission" date="2019-02" db="EMBL/GenBank/DDBJ databases">
        <title>Sequencing the genomes of 1000 actinobacteria strains.</title>
        <authorList>
            <person name="Klenk H.-P."/>
        </authorList>
    </citation>
    <scope>NUCLEOTIDE SEQUENCE [LARGE SCALE GENOMIC DNA]</scope>
    <source>
        <strain evidence="4 5">DSM 45888</strain>
    </source>
</reference>
<feature type="domain" description="CASPASE and TPR Repeat-Associated N-terminal" evidence="2">
    <location>
        <begin position="9"/>
        <end position="200"/>
    </location>
</feature>
<keyword evidence="1" id="KW-1133">Transmembrane helix</keyword>